<reference evidence="10" key="1">
    <citation type="submission" date="2016-11" db="UniProtKB">
        <authorList>
            <consortium name="WormBaseParasite"/>
        </authorList>
    </citation>
    <scope>IDENTIFICATION</scope>
</reference>
<dbReference type="InterPro" id="IPR036259">
    <property type="entry name" value="MFS_trans_sf"/>
</dbReference>
<protein>
    <submittedName>
        <fullName evidence="10">MFS domain-containing protein</fullName>
    </submittedName>
</protein>
<evidence type="ECO:0000313" key="9">
    <source>
        <dbReference type="Proteomes" id="UP000095280"/>
    </source>
</evidence>
<organism evidence="9 10">
    <name type="scientific">Macrostomum lignano</name>
    <dbReference type="NCBI Taxonomy" id="282301"/>
    <lineage>
        <taxon>Eukaryota</taxon>
        <taxon>Metazoa</taxon>
        <taxon>Spiralia</taxon>
        <taxon>Lophotrochozoa</taxon>
        <taxon>Platyhelminthes</taxon>
        <taxon>Rhabditophora</taxon>
        <taxon>Macrostomorpha</taxon>
        <taxon>Macrostomida</taxon>
        <taxon>Macrostomidae</taxon>
        <taxon>Macrostomum</taxon>
    </lineage>
</organism>
<dbReference type="InterPro" id="IPR020846">
    <property type="entry name" value="MFS_dom"/>
</dbReference>
<proteinExistence type="inferred from homology"/>
<dbReference type="PANTHER" id="PTHR23511">
    <property type="entry name" value="SYNAPTIC VESICLE GLYCOPROTEIN 2"/>
    <property type="match status" value="1"/>
</dbReference>
<evidence type="ECO:0000256" key="7">
    <source>
        <dbReference type="SAM" id="Phobius"/>
    </source>
</evidence>
<feature type="transmembrane region" description="Helical" evidence="7">
    <location>
        <begin position="16"/>
        <end position="34"/>
    </location>
</feature>
<keyword evidence="9" id="KW-1185">Reference proteome</keyword>
<dbReference type="Proteomes" id="UP000095280">
    <property type="component" value="Unplaced"/>
</dbReference>
<feature type="transmembrane region" description="Helical" evidence="7">
    <location>
        <begin position="94"/>
        <end position="114"/>
    </location>
</feature>
<keyword evidence="5 7" id="KW-1133">Transmembrane helix</keyword>
<dbReference type="GO" id="GO:0022857">
    <property type="term" value="F:transmembrane transporter activity"/>
    <property type="evidence" value="ECO:0007669"/>
    <property type="project" value="InterPro"/>
</dbReference>
<feature type="transmembrane region" description="Helical" evidence="7">
    <location>
        <begin position="180"/>
        <end position="202"/>
    </location>
</feature>
<dbReference type="AlphaFoldDB" id="A0A1I8HMN7"/>
<comment type="subcellular location">
    <subcellularLocation>
        <location evidence="1">Membrane</location>
        <topology evidence="1">Multi-pass membrane protein</topology>
    </subcellularLocation>
</comment>
<feature type="transmembrane region" description="Helical" evidence="7">
    <location>
        <begin position="66"/>
        <end position="87"/>
    </location>
</feature>
<dbReference type="InterPro" id="IPR005828">
    <property type="entry name" value="MFS_sugar_transport-like"/>
</dbReference>
<dbReference type="Pfam" id="PF07690">
    <property type="entry name" value="MFS_1"/>
    <property type="match status" value="1"/>
</dbReference>
<name>A0A1I8HMN7_9PLAT</name>
<dbReference type="InterPro" id="IPR011701">
    <property type="entry name" value="MFS"/>
</dbReference>
<evidence type="ECO:0000259" key="8">
    <source>
        <dbReference type="PROSITE" id="PS50850"/>
    </source>
</evidence>
<feature type="domain" description="Major facilitator superfamily (MFS) profile" evidence="8">
    <location>
        <begin position="26"/>
        <end position="462"/>
    </location>
</feature>
<dbReference type="Gene3D" id="1.20.1250.20">
    <property type="entry name" value="MFS general substrate transporter like domains"/>
    <property type="match status" value="1"/>
</dbReference>
<evidence type="ECO:0000313" key="10">
    <source>
        <dbReference type="WBParaSite" id="maker-uti_cns_0006871-snap-gene-0.5-mRNA-1"/>
    </source>
</evidence>
<accession>A0A1I8HMN7</accession>
<feature type="transmembrane region" description="Helical" evidence="7">
    <location>
        <begin position="437"/>
        <end position="459"/>
    </location>
</feature>
<keyword evidence="4 7" id="KW-0812">Transmembrane</keyword>
<sequence>LWYPVAMVPRSYGNPLLWYFSQCIPVVIIPWLLMQLKAADAMEMLLLAILGPTLRCEWHLSHAQVAAMTTFVFIGMLLGASVWGAAADKVGRRTVLLVSTALIAYFGLLCSAAPSYAWVVTLRCFVGFNIGGGAQSYTLLTEYLPHRTRVAAIVSNLLSWCAGGIFLVLTAWAIVPTLGWRWLTALAAAPLALVLPLMLLFLPESLRYLLASGREVEAAKVMELMAKENGRPPLPGELVSQQFTDASRRGHVSQLFHSSIRRVTLTLFPIWFTIAFTYYGIILLSSDVTSFKQRCLSDNSPARDSSIVDTSCCRNLNSQDYKSILLASTGELVILPFNLILLDRIGRRPTAALLFIAASIFIGLVSACVPAWTTTAFLFLTRGCAAALFNWCYLYTAEVYPTSIRSLGIGLHSAVARVGSMLTPLVAQVLLPQVSVSLAFSTYIGLNLACCCLAISLPVETLGRAMQQSIIVDDSSTTAAASGVNEKKD</sequence>
<evidence type="ECO:0000256" key="5">
    <source>
        <dbReference type="ARBA" id="ARBA00022989"/>
    </source>
</evidence>
<dbReference type="WBParaSite" id="maker-uti_cns_0006871-snap-gene-0.5-mRNA-1">
    <property type="protein sequence ID" value="maker-uti_cns_0006871-snap-gene-0.5-mRNA-1"/>
    <property type="gene ID" value="maker-uti_cns_0006871-snap-gene-0.5"/>
</dbReference>
<evidence type="ECO:0000256" key="3">
    <source>
        <dbReference type="ARBA" id="ARBA00022448"/>
    </source>
</evidence>
<dbReference type="PROSITE" id="PS50850">
    <property type="entry name" value="MFS"/>
    <property type="match status" value="1"/>
</dbReference>
<evidence type="ECO:0000256" key="4">
    <source>
        <dbReference type="ARBA" id="ARBA00022692"/>
    </source>
</evidence>
<evidence type="ECO:0000256" key="1">
    <source>
        <dbReference type="ARBA" id="ARBA00004141"/>
    </source>
</evidence>
<evidence type="ECO:0000256" key="2">
    <source>
        <dbReference type="ARBA" id="ARBA00008335"/>
    </source>
</evidence>
<feature type="transmembrane region" description="Helical" evidence="7">
    <location>
        <begin position="379"/>
        <end position="397"/>
    </location>
</feature>
<comment type="similarity">
    <text evidence="2">Belongs to the major facilitator superfamily.</text>
</comment>
<keyword evidence="6 7" id="KW-0472">Membrane</keyword>
<evidence type="ECO:0000256" key="6">
    <source>
        <dbReference type="ARBA" id="ARBA00023136"/>
    </source>
</evidence>
<feature type="transmembrane region" description="Helical" evidence="7">
    <location>
        <begin position="324"/>
        <end position="341"/>
    </location>
</feature>
<keyword evidence="3" id="KW-0813">Transport</keyword>
<feature type="transmembrane region" description="Helical" evidence="7">
    <location>
        <begin position="152"/>
        <end position="174"/>
    </location>
</feature>
<feature type="transmembrane region" description="Helical" evidence="7">
    <location>
        <begin position="353"/>
        <end position="373"/>
    </location>
</feature>
<dbReference type="GO" id="GO:0016020">
    <property type="term" value="C:membrane"/>
    <property type="evidence" value="ECO:0007669"/>
    <property type="project" value="UniProtKB-SubCell"/>
</dbReference>
<feature type="transmembrane region" description="Helical" evidence="7">
    <location>
        <begin position="409"/>
        <end position="431"/>
    </location>
</feature>
<dbReference type="Pfam" id="PF00083">
    <property type="entry name" value="Sugar_tr"/>
    <property type="match status" value="1"/>
</dbReference>
<dbReference type="SUPFAM" id="SSF103473">
    <property type="entry name" value="MFS general substrate transporter"/>
    <property type="match status" value="1"/>
</dbReference>
<feature type="transmembrane region" description="Helical" evidence="7">
    <location>
        <begin position="263"/>
        <end position="284"/>
    </location>
</feature>
<dbReference type="PANTHER" id="PTHR23511:SF5">
    <property type="entry name" value="MAJOR FACILITATOR-TYPE TRANSPORTER HXNZ-RELATED"/>
    <property type="match status" value="1"/>
</dbReference>